<dbReference type="Pfam" id="PF00043">
    <property type="entry name" value="GST_C"/>
    <property type="match status" value="1"/>
</dbReference>
<dbReference type="PANTHER" id="PTHR44051">
    <property type="entry name" value="GLUTATHIONE S-TRANSFERASE-RELATED"/>
    <property type="match status" value="1"/>
</dbReference>
<evidence type="ECO:0000256" key="1">
    <source>
        <dbReference type="RuleBase" id="RU003494"/>
    </source>
</evidence>
<organism evidence="4 5">
    <name type="scientific">Vulgatibacter incomptus</name>
    <dbReference type="NCBI Taxonomy" id="1391653"/>
    <lineage>
        <taxon>Bacteria</taxon>
        <taxon>Pseudomonadati</taxon>
        <taxon>Myxococcota</taxon>
        <taxon>Myxococcia</taxon>
        <taxon>Myxococcales</taxon>
        <taxon>Cystobacterineae</taxon>
        <taxon>Vulgatibacteraceae</taxon>
        <taxon>Vulgatibacter</taxon>
    </lineage>
</organism>
<comment type="similarity">
    <text evidence="1">Belongs to the GST superfamily.</text>
</comment>
<proteinExistence type="inferred from homology"/>
<keyword evidence="4" id="KW-0808">Transferase</keyword>
<feature type="domain" description="GST N-terminal" evidence="2">
    <location>
        <begin position="56"/>
        <end position="120"/>
    </location>
</feature>
<dbReference type="InterPro" id="IPR010987">
    <property type="entry name" value="Glutathione-S-Trfase_C-like"/>
</dbReference>
<evidence type="ECO:0000259" key="3">
    <source>
        <dbReference type="PROSITE" id="PS50405"/>
    </source>
</evidence>
<dbReference type="SUPFAM" id="SSF52833">
    <property type="entry name" value="Thioredoxin-like"/>
    <property type="match status" value="1"/>
</dbReference>
<dbReference type="PATRIC" id="fig|1391653.3.peg.3211"/>
<dbReference type="GO" id="GO:0016740">
    <property type="term" value="F:transferase activity"/>
    <property type="evidence" value="ECO:0007669"/>
    <property type="project" value="UniProtKB-KW"/>
</dbReference>
<dbReference type="InterPro" id="IPR036249">
    <property type="entry name" value="Thioredoxin-like_sf"/>
</dbReference>
<accession>A0A0K1PGP1</accession>
<dbReference type="InterPro" id="IPR004046">
    <property type="entry name" value="GST_C"/>
</dbReference>
<dbReference type="Gene3D" id="3.40.30.10">
    <property type="entry name" value="Glutaredoxin"/>
    <property type="match status" value="1"/>
</dbReference>
<protein>
    <submittedName>
        <fullName evidence="4">Glutathione S-transferase</fullName>
    </submittedName>
</protein>
<dbReference type="InterPro" id="IPR040079">
    <property type="entry name" value="Glutathione_S-Trfase"/>
</dbReference>
<dbReference type="KEGG" id="vin:AKJ08_3077"/>
<dbReference type="CDD" id="cd03046">
    <property type="entry name" value="GST_N_GTT1_like"/>
    <property type="match status" value="1"/>
</dbReference>
<gene>
    <name evidence="4" type="ORF">AKJ08_3077</name>
</gene>
<dbReference type="AlphaFoldDB" id="A0A0K1PGP1"/>
<dbReference type="SFLD" id="SFLDS00019">
    <property type="entry name" value="Glutathione_Transferase_(cytos"/>
    <property type="match status" value="1"/>
</dbReference>
<keyword evidence="5" id="KW-1185">Reference proteome</keyword>
<dbReference type="STRING" id="1391653.AKJ08_3077"/>
<reference evidence="4 5" key="1">
    <citation type="submission" date="2015-08" db="EMBL/GenBank/DDBJ databases">
        <authorList>
            <person name="Babu N.S."/>
            <person name="Beckwith C.J."/>
            <person name="Beseler K.G."/>
            <person name="Brison A."/>
            <person name="Carone J.V."/>
            <person name="Caskin T.P."/>
            <person name="Diamond M."/>
            <person name="Durham M.E."/>
            <person name="Foxe J.M."/>
            <person name="Go M."/>
            <person name="Henderson B.A."/>
            <person name="Jones I.B."/>
            <person name="McGettigan J.A."/>
            <person name="Micheletti S.J."/>
            <person name="Nasrallah M.E."/>
            <person name="Ortiz D."/>
            <person name="Piller C.R."/>
            <person name="Privatt S.R."/>
            <person name="Schneider S.L."/>
            <person name="Sharp S."/>
            <person name="Smith T.C."/>
            <person name="Stanton J.D."/>
            <person name="Ullery H.E."/>
            <person name="Wilson R.J."/>
            <person name="Serrano M.G."/>
            <person name="Buck G."/>
            <person name="Lee V."/>
            <person name="Wang Y."/>
            <person name="Carvalho R."/>
            <person name="Voegtly L."/>
            <person name="Shi R."/>
            <person name="Duckworth R."/>
            <person name="Johnson A."/>
            <person name="Loviza R."/>
            <person name="Walstead R."/>
            <person name="Shah Z."/>
            <person name="Kiflezghi M."/>
            <person name="Wade K."/>
            <person name="Ball S.L."/>
            <person name="Bradley K.W."/>
            <person name="Asai D.J."/>
            <person name="Bowman C.A."/>
            <person name="Russell D.A."/>
            <person name="Pope W.H."/>
            <person name="Jacobs-Sera D."/>
            <person name="Hendrix R.W."/>
            <person name="Hatfull G.F."/>
        </authorList>
    </citation>
    <scope>NUCLEOTIDE SEQUENCE [LARGE SCALE GENOMIC DNA]</scope>
    <source>
        <strain evidence="4 5">DSM 27710</strain>
    </source>
</reference>
<dbReference type="PANTHER" id="PTHR44051:SF8">
    <property type="entry name" value="GLUTATHIONE S-TRANSFERASE GSTA"/>
    <property type="match status" value="1"/>
</dbReference>
<evidence type="ECO:0000313" key="5">
    <source>
        <dbReference type="Proteomes" id="UP000055590"/>
    </source>
</evidence>
<dbReference type="SFLD" id="SFLDG00358">
    <property type="entry name" value="Main_(cytGST)"/>
    <property type="match status" value="1"/>
</dbReference>
<sequence>MYGISSLPSSSKREDVLEHLLMRVKIALLERRDRMIKLYALRWVPPTIQGLVRDLRVRWALEEAGMPYEEVLLGPDDQRSEAYRKLQPFGQVPAIEDEGLKLFESGAIVLHFAERSEALMPRDPVGRARMHAWMFAAVNSIEPAIINLAQVDLLYKDEEWAKIRRPALVDLVMNRLTSLSTWLGDRDYLEDRFTAGDLLVTTVLRMLRHTELVAQFPNLEAYRKRCEARPAFQRALEAQMAAFAKHAPPQP</sequence>
<dbReference type="FunFam" id="3.40.30.10:FF:000331">
    <property type="entry name" value="Glutathione S-transferase"/>
    <property type="match status" value="1"/>
</dbReference>
<evidence type="ECO:0000259" key="2">
    <source>
        <dbReference type="PROSITE" id="PS50404"/>
    </source>
</evidence>
<dbReference type="InterPro" id="IPR036282">
    <property type="entry name" value="Glutathione-S-Trfase_C_sf"/>
</dbReference>
<dbReference type="SUPFAM" id="SSF47616">
    <property type="entry name" value="GST C-terminal domain-like"/>
    <property type="match status" value="1"/>
</dbReference>
<dbReference type="PROSITE" id="PS50404">
    <property type="entry name" value="GST_NTER"/>
    <property type="match status" value="1"/>
</dbReference>
<dbReference type="Pfam" id="PF02798">
    <property type="entry name" value="GST_N"/>
    <property type="match status" value="1"/>
</dbReference>
<dbReference type="RefSeq" id="WP_338062167.1">
    <property type="nucleotide sequence ID" value="NZ_CP012332.1"/>
</dbReference>
<evidence type="ECO:0000313" key="4">
    <source>
        <dbReference type="EMBL" id="AKU92690.1"/>
    </source>
</evidence>
<name>A0A0K1PGP1_9BACT</name>
<feature type="domain" description="GST C-terminal" evidence="3">
    <location>
        <begin position="123"/>
        <end position="251"/>
    </location>
</feature>
<dbReference type="Gene3D" id="1.20.1050.10">
    <property type="match status" value="1"/>
</dbReference>
<dbReference type="CDD" id="cd03207">
    <property type="entry name" value="GST_C_8"/>
    <property type="match status" value="1"/>
</dbReference>
<dbReference type="PROSITE" id="PS50405">
    <property type="entry name" value="GST_CTER"/>
    <property type="match status" value="1"/>
</dbReference>
<dbReference type="InterPro" id="IPR004045">
    <property type="entry name" value="Glutathione_S-Trfase_N"/>
</dbReference>
<dbReference type="Proteomes" id="UP000055590">
    <property type="component" value="Chromosome"/>
</dbReference>
<dbReference type="EMBL" id="CP012332">
    <property type="protein sequence ID" value="AKU92690.1"/>
    <property type="molecule type" value="Genomic_DNA"/>
</dbReference>